<organism evidence="1 2">
    <name type="scientific">Sphingobacterium griseoflavum</name>
    <dbReference type="NCBI Taxonomy" id="1474952"/>
    <lineage>
        <taxon>Bacteria</taxon>
        <taxon>Pseudomonadati</taxon>
        <taxon>Bacteroidota</taxon>
        <taxon>Sphingobacteriia</taxon>
        <taxon>Sphingobacteriales</taxon>
        <taxon>Sphingobacteriaceae</taxon>
        <taxon>Sphingobacterium</taxon>
    </lineage>
</organism>
<sequence>MNYQYTKIIKEMERKTILGLTAILMSFLAFNEVSAETESSGGGGGGECKASPTNICYNIYQNGRLISTKKGVLHIN</sequence>
<dbReference type="EMBL" id="BNAF01000005">
    <property type="protein sequence ID" value="GHE34179.1"/>
    <property type="molecule type" value="Genomic_DNA"/>
</dbReference>
<comment type="caution">
    <text evidence="1">The sequence shown here is derived from an EMBL/GenBank/DDBJ whole genome shotgun (WGS) entry which is preliminary data.</text>
</comment>
<reference evidence="2" key="1">
    <citation type="journal article" date="2019" name="Int. J. Syst. Evol. Microbiol.">
        <title>The Global Catalogue of Microorganisms (GCM) 10K type strain sequencing project: providing services to taxonomists for standard genome sequencing and annotation.</title>
        <authorList>
            <consortium name="The Broad Institute Genomics Platform"/>
            <consortium name="The Broad Institute Genome Sequencing Center for Infectious Disease"/>
            <person name="Wu L."/>
            <person name="Ma J."/>
        </authorList>
    </citation>
    <scope>NUCLEOTIDE SEQUENCE [LARGE SCALE GENOMIC DNA]</scope>
    <source>
        <strain evidence="2">CGMCC 1.12966</strain>
    </source>
</reference>
<name>A0ABQ3HXK7_9SPHI</name>
<proteinExistence type="predicted"/>
<evidence type="ECO:0000313" key="2">
    <source>
        <dbReference type="Proteomes" id="UP000620550"/>
    </source>
</evidence>
<dbReference type="Proteomes" id="UP000620550">
    <property type="component" value="Unassembled WGS sequence"/>
</dbReference>
<keyword evidence="2" id="KW-1185">Reference proteome</keyword>
<evidence type="ECO:0000313" key="1">
    <source>
        <dbReference type="EMBL" id="GHE34179.1"/>
    </source>
</evidence>
<gene>
    <name evidence="1" type="ORF">GCM10017764_16880</name>
</gene>
<protein>
    <submittedName>
        <fullName evidence="1">Uncharacterized protein</fullName>
    </submittedName>
</protein>
<accession>A0ABQ3HXK7</accession>